<dbReference type="KEGG" id="clec:106664291"/>
<organism evidence="3 4">
    <name type="scientific">Cimex lectularius</name>
    <name type="common">Bed bug</name>
    <name type="synonym">Acanthia lectularia</name>
    <dbReference type="NCBI Taxonomy" id="79782"/>
    <lineage>
        <taxon>Eukaryota</taxon>
        <taxon>Metazoa</taxon>
        <taxon>Ecdysozoa</taxon>
        <taxon>Arthropoda</taxon>
        <taxon>Hexapoda</taxon>
        <taxon>Insecta</taxon>
        <taxon>Pterygota</taxon>
        <taxon>Neoptera</taxon>
        <taxon>Paraneoptera</taxon>
        <taxon>Hemiptera</taxon>
        <taxon>Heteroptera</taxon>
        <taxon>Panheteroptera</taxon>
        <taxon>Cimicomorpha</taxon>
        <taxon>Cimicidae</taxon>
        <taxon>Cimex</taxon>
    </lineage>
</organism>
<accession>A0A8I6RHQ1</accession>
<feature type="compositionally biased region" description="Polar residues" evidence="2">
    <location>
        <begin position="183"/>
        <end position="194"/>
    </location>
</feature>
<dbReference type="GeneID" id="106664291"/>
<evidence type="ECO:0000256" key="1">
    <source>
        <dbReference type="SAM" id="Coils"/>
    </source>
</evidence>
<evidence type="ECO:0000313" key="3">
    <source>
        <dbReference type="EnsemblMetazoa" id="XP_014245372.1"/>
    </source>
</evidence>
<feature type="compositionally biased region" description="Basic and acidic residues" evidence="2">
    <location>
        <begin position="163"/>
        <end position="177"/>
    </location>
</feature>
<sequence>MLKNKSKFVSYGFISYSKMDALFITTRDNLKTEIEEIKEIKEKIVQEKITLNELMTKWNNALASRRYPLKQERTIFRTTAQARMLCRNHIRDIESAIEIFLSAPTTKAYDSIIYDWGFILKQLKITQVNFSRLKEEPEEEDTNTKTLPESLWWQKVTSERKKRNEEKKKWLNRHELPPDIADSLTSSDDFSSGIESDELPELPPRPAYLSNYK</sequence>
<dbReference type="OrthoDB" id="10581044at2759"/>
<evidence type="ECO:0000313" key="4">
    <source>
        <dbReference type="Proteomes" id="UP000494040"/>
    </source>
</evidence>
<name>A0A8I6RHQ1_CIMLE</name>
<keyword evidence="1" id="KW-0175">Coiled coil</keyword>
<dbReference type="AlphaFoldDB" id="A0A8I6RHQ1"/>
<dbReference type="EnsemblMetazoa" id="XM_014389886.2">
    <property type="protein sequence ID" value="XP_014245372.1"/>
    <property type="gene ID" value="LOC106664291"/>
</dbReference>
<dbReference type="RefSeq" id="XP_014245372.1">
    <property type="nucleotide sequence ID" value="XM_014389886.2"/>
</dbReference>
<proteinExistence type="predicted"/>
<evidence type="ECO:0000256" key="2">
    <source>
        <dbReference type="SAM" id="MobiDB-lite"/>
    </source>
</evidence>
<dbReference type="Proteomes" id="UP000494040">
    <property type="component" value="Unassembled WGS sequence"/>
</dbReference>
<protein>
    <submittedName>
        <fullName evidence="3">Uncharacterized protein</fullName>
    </submittedName>
</protein>
<reference evidence="3" key="1">
    <citation type="submission" date="2022-01" db="UniProtKB">
        <authorList>
            <consortium name="EnsemblMetazoa"/>
        </authorList>
    </citation>
    <scope>IDENTIFICATION</scope>
</reference>
<feature type="coiled-coil region" evidence="1">
    <location>
        <begin position="27"/>
        <end position="57"/>
    </location>
</feature>
<feature type="region of interest" description="Disordered" evidence="2">
    <location>
        <begin position="163"/>
        <end position="213"/>
    </location>
</feature>
<keyword evidence="4" id="KW-1185">Reference proteome</keyword>